<accession>A0A8A1MKM6</accession>
<dbReference type="Proteomes" id="UP000663671">
    <property type="component" value="Chromosome 3"/>
</dbReference>
<organism evidence="2 3">
    <name type="scientific">Ajellomyces capsulatus</name>
    <name type="common">Darling's disease fungus</name>
    <name type="synonym">Histoplasma capsulatum</name>
    <dbReference type="NCBI Taxonomy" id="5037"/>
    <lineage>
        <taxon>Eukaryota</taxon>
        <taxon>Fungi</taxon>
        <taxon>Dikarya</taxon>
        <taxon>Ascomycota</taxon>
        <taxon>Pezizomycotina</taxon>
        <taxon>Eurotiomycetes</taxon>
        <taxon>Eurotiomycetidae</taxon>
        <taxon>Onygenales</taxon>
        <taxon>Ajellomycetaceae</taxon>
        <taxon>Histoplasma</taxon>
    </lineage>
</organism>
<feature type="region of interest" description="Disordered" evidence="1">
    <location>
        <begin position="1"/>
        <end position="28"/>
    </location>
</feature>
<name>A0A8A1MKM6_AJECA</name>
<sequence>MDNNNQPGPHRTVFPAPDRTTTNLLAPRSRLRSNCIPSSSAAATAAASSDGSSSGGGPKGQLQIRRRQNLNNARLAQIVFVQPGTHYDLQLKAVSAPNEIARETGNIKMRAVDKSELIDLSVVVFAAKGCEGAKRCAHSMASLRLRRRIVGTNLVAESSGRWLTLISRGIDWTRIVLLGDLVVILKAELGSLVRDENMETTSSLSWFVVFELWEDYFPEDCPNGWG</sequence>
<feature type="region of interest" description="Disordered" evidence="1">
    <location>
        <begin position="42"/>
        <end position="62"/>
    </location>
</feature>
<dbReference type="AlphaFoldDB" id="A0A8A1MKM6"/>
<protein>
    <submittedName>
        <fullName evidence="2">Uncharacterized protein</fullName>
    </submittedName>
</protein>
<feature type="compositionally biased region" description="Low complexity" evidence="1">
    <location>
        <begin position="42"/>
        <end position="52"/>
    </location>
</feature>
<evidence type="ECO:0000313" key="3">
    <source>
        <dbReference type="Proteomes" id="UP000663671"/>
    </source>
</evidence>
<evidence type="ECO:0000313" key="2">
    <source>
        <dbReference type="EMBL" id="QSS65670.1"/>
    </source>
</evidence>
<evidence type="ECO:0000256" key="1">
    <source>
        <dbReference type="SAM" id="MobiDB-lite"/>
    </source>
</evidence>
<dbReference type="VEuPathDB" id="FungiDB:I7I51_06518"/>
<gene>
    <name evidence="2" type="ORF">I7I51_06518</name>
</gene>
<dbReference type="EMBL" id="CP069115">
    <property type="protein sequence ID" value="QSS65670.1"/>
    <property type="molecule type" value="Genomic_DNA"/>
</dbReference>
<proteinExistence type="predicted"/>
<reference evidence="2" key="1">
    <citation type="submission" date="2021-01" db="EMBL/GenBank/DDBJ databases">
        <title>Chromosome-level genome assembly of a human fungal pathogen reveals clustering of transcriptionally co-regulated genes.</title>
        <authorList>
            <person name="Voorhies M."/>
            <person name="Cohen S."/>
            <person name="Shea T.P."/>
            <person name="Petrus S."/>
            <person name="Munoz J.F."/>
            <person name="Poplawski S."/>
            <person name="Goldman W.E."/>
            <person name="Michael T."/>
            <person name="Cuomo C.A."/>
            <person name="Sil A."/>
            <person name="Beyhan S."/>
        </authorList>
    </citation>
    <scope>NUCLEOTIDE SEQUENCE</scope>
    <source>
        <strain evidence="2">WU24</strain>
    </source>
</reference>